<evidence type="ECO:0000256" key="5">
    <source>
        <dbReference type="ARBA" id="ARBA00022989"/>
    </source>
</evidence>
<evidence type="ECO:0000313" key="9">
    <source>
        <dbReference type="EMBL" id="QHT59598.1"/>
    </source>
</evidence>
<dbReference type="Pfam" id="PF00528">
    <property type="entry name" value="BPD_transp_1"/>
    <property type="match status" value="1"/>
</dbReference>
<evidence type="ECO:0000256" key="3">
    <source>
        <dbReference type="ARBA" id="ARBA00022475"/>
    </source>
</evidence>
<reference evidence="9 10" key="1">
    <citation type="submission" date="2020-01" db="EMBL/GenBank/DDBJ databases">
        <title>Paenibacillus sp. nov., isolated from tomato rhizosphere.</title>
        <authorList>
            <person name="Weon H.-Y."/>
            <person name="Lee S.A."/>
        </authorList>
    </citation>
    <scope>NUCLEOTIDE SEQUENCE [LARGE SCALE GENOMIC DNA]</scope>
    <source>
        <strain evidence="9 10">12200R-189</strain>
    </source>
</reference>
<dbReference type="InterPro" id="IPR000515">
    <property type="entry name" value="MetI-like"/>
</dbReference>
<dbReference type="PROSITE" id="PS51257">
    <property type="entry name" value="PROKAR_LIPOPROTEIN"/>
    <property type="match status" value="1"/>
</dbReference>
<protein>
    <submittedName>
        <fullName evidence="9">Carbohydrate ABC transporter permease</fullName>
    </submittedName>
</protein>
<feature type="transmembrane region" description="Helical" evidence="7">
    <location>
        <begin position="110"/>
        <end position="131"/>
    </location>
</feature>
<dbReference type="SUPFAM" id="SSF161098">
    <property type="entry name" value="MetI-like"/>
    <property type="match status" value="1"/>
</dbReference>
<dbReference type="EMBL" id="CP048209">
    <property type="protein sequence ID" value="QHT59598.1"/>
    <property type="molecule type" value="Genomic_DNA"/>
</dbReference>
<keyword evidence="3" id="KW-1003">Cell membrane</keyword>
<dbReference type="CDD" id="cd06261">
    <property type="entry name" value="TM_PBP2"/>
    <property type="match status" value="1"/>
</dbReference>
<organism evidence="9 10">
    <name type="scientific">Paenibacillus lycopersici</name>
    <dbReference type="NCBI Taxonomy" id="2704462"/>
    <lineage>
        <taxon>Bacteria</taxon>
        <taxon>Bacillati</taxon>
        <taxon>Bacillota</taxon>
        <taxon>Bacilli</taxon>
        <taxon>Bacillales</taxon>
        <taxon>Paenibacillaceae</taxon>
        <taxon>Paenibacillus</taxon>
    </lineage>
</organism>
<sequence>MRYDSLGSRLFGWANIAFMVLFACASIYPYINTFAVALNDGTDTMLGGITVYPRQFTLANFHSLLADDSIIRALALSVVRVVVGTALALLVQFTAAYVFANRGLYGRTTLLVYFMIPMFFGGGLIPTYLLYSKLHLLNNFLVYVLPGAFAFFNMIIIRTYLYTIPDSLVESAKMDGAGEFRILSRIILPLSMPIVATIALWTAVNNWNDWTTTLTFVTDQSLFTLQYKLMQIIKESDMAASLIQEALQRGDTTAQSRVRITPDSIRSAQVILTTLPIILVYPFLQKYFIKGALIGSVKE</sequence>
<name>A0A6C0FR41_9BACL</name>
<evidence type="ECO:0000256" key="4">
    <source>
        <dbReference type="ARBA" id="ARBA00022692"/>
    </source>
</evidence>
<dbReference type="PANTHER" id="PTHR43744:SF9">
    <property type="entry name" value="POLYGALACTURONAN_RHAMNOGALACTURONAN TRANSPORT SYSTEM PERMEASE PROTEIN YTCP"/>
    <property type="match status" value="1"/>
</dbReference>
<dbReference type="KEGG" id="plyc:GXP70_06285"/>
<keyword evidence="2 7" id="KW-0813">Transport</keyword>
<comment type="similarity">
    <text evidence="7">Belongs to the binding-protein-dependent transport system permease family.</text>
</comment>
<dbReference type="InterPro" id="IPR035906">
    <property type="entry name" value="MetI-like_sf"/>
</dbReference>
<dbReference type="GO" id="GO:0055085">
    <property type="term" value="P:transmembrane transport"/>
    <property type="evidence" value="ECO:0007669"/>
    <property type="project" value="InterPro"/>
</dbReference>
<evidence type="ECO:0000259" key="8">
    <source>
        <dbReference type="PROSITE" id="PS50928"/>
    </source>
</evidence>
<accession>A0A6C0FR41</accession>
<keyword evidence="4 7" id="KW-0812">Transmembrane</keyword>
<feature type="transmembrane region" description="Helical" evidence="7">
    <location>
        <begin position="143"/>
        <end position="161"/>
    </location>
</feature>
<evidence type="ECO:0000256" key="2">
    <source>
        <dbReference type="ARBA" id="ARBA00022448"/>
    </source>
</evidence>
<dbReference type="GO" id="GO:0005886">
    <property type="term" value="C:plasma membrane"/>
    <property type="evidence" value="ECO:0007669"/>
    <property type="project" value="UniProtKB-SubCell"/>
</dbReference>
<feature type="domain" description="ABC transmembrane type-1" evidence="8">
    <location>
        <begin position="74"/>
        <end position="284"/>
    </location>
</feature>
<dbReference type="Gene3D" id="1.10.3720.10">
    <property type="entry name" value="MetI-like"/>
    <property type="match status" value="1"/>
</dbReference>
<feature type="transmembrane region" description="Helical" evidence="7">
    <location>
        <begin position="12"/>
        <end position="31"/>
    </location>
</feature>
<dbReference type="AlphaFoldDB" id="A0A6C0FR41"/>
<dbReference type="PANTHER" id="PTHR43744">
    <property type="entry name" value="ABC TRANSPORTER PERMEASE PROTEIN MG189-RELATED-RELATED"/>
    <property type="match status" value="1"/>
</dbReference>
<dbReference type="PROSITE" id="PS50928">
    <property type="entry name" value="ABC_TM1"/>
    <property type="match status" value="1"/>
</dbReference>
<keyword evidence="5 7" id="KW-1133">Transmembrane helix</keyword>
<evidence type="ECO:0000256" key="1">
    <source>
        <dbReference type="ARBA" id="ARBA00004651"/>
    </source>
</evidence>
<feature type="transmembrane region" description="Helical" evidence="7">
    <location>
        <begin position="182"/>
        <end position="204"/>
    </location>
</feature>
<evidence type="ECO:0000256" key="7">
    <source>
        <dbReference type="RuleBase" id="RU363032"/>
    </source>
</evidence>
<dbReference type="Proteomes" id="UP000476064">
    <property type="component" value="Chromosome"/>
</dbReference>
<evidence type="ECO:0000313" key="10">
    <source>
        <dbReference type="Proteomes" id="UP000476064"/>
    </source>
</evidence>
<dbReference type="RefSeq" id="WP_162355664.1">
    <property type="nucleotide sequence ID" value="NZ_CP048209.1"/>
</dbReference>
<evidence type="ECO:0000256" key="6">
    <source>
        <dbReference type="ARBA" id="ARBA00023136"/>
    </source>
</evidence>
<keyword evidence="6 7" id="KW-0472">Membrane</keyword>
<gene>
    <name evidence="9" type="ORF">GXP70_06285</name>
</gene>
<proteinExistence type="inferred from homology"/>
<feature type="transmembrane region" description="Helical" evidence="7">
    <location>
        <begin position="265"/>
        <end position="284"/>
    </location>
</feature>
<feature type="transmembrane region" description="Helical" evidence="7">
    <location>
        <begin position="70"/>
        <end position="98"/>
    </location>
</feature>
<comment type="subcellular location">
    <subcellularLocation>
        <location evidence="1 7">Cell membrane</location>
        <topology evidence="1 7">Multi-pass membrane protein</topology>
    </subcellularLocation>
</comment>
<keyword evidence="10" id="KW-1185">Reference proteome</keyword>